<name>A0A5P8W6M7_9NOSO</name>
<evidence type="ECO:0000313" key="1">
    <source>
        <dbReference type="EMBL" id="QFS48417.1"/>
    </source>
</evidence>
<evidence type="ECO:0000313" key="2">
    <source>
        <dbReference type="Proteomes" id="UP000326678"/>
    </source>
</evidence>
<accession>A0A5P8W6M7</accession>
<proteinExistence type="predicted"/>
<gene>
    <name evidence="1" type="ORF">GXM_05911</name>
</gene>
<reference evidence="1 2" key="1">
    <citation type="submission" date="2019-10" db="EMBL/GenBank/DDBJ databases">
        <title>Genomic and transcriptomic insights into the perfect genentic adaptation of a filamentous nitrogen-fixing cyanobacterium to rice fields.</title>
        <authorList>
            <person name="Chen Z."/>
        </authorList>
    </citation>
    <scope>NUCLEOTIDE SEQUENCE [LARGE SCALE GENOMIC DNA]</scope>
    <source>
        <strain evidence="1">CCNUC1</strain>
    </source>
</reference>
<dbReference type="AlphaFoldDB" id="A0A5P8W6M7"/>
<dbReference type="Proteomes" id="UP000326678">
    <property type="component" value="Chromosome Gxm1"/>
</dbReference>
<keyword evidence="2" id="KW-1185">Reference proteome</keyword>
<dbReference type="EMBL" id="CP045226">
    <property type="protein sequence ID" value="QFS48417.1"/>
    <property type="molecule type" value="Genomic_DNA"/>
</dbReference>
<organism evidence="1 2">
    <name type="scientific">Nostoc sphaeroides CCNUC1</name>
    <dbReference type="NCBI Taxonomy" id="2653204"/>
    <lineage>
        <taxon>Bacteria</taxon>
        <taxon>Bacillati</taxon>
        <taxon>Cyanobacteriota</taxon>
        <taxon>Cyanophyceae</taxon>
        <taxon>Nostocales</taxon>
        <taxon>Nostocaceae</taxon>
        <taxon>Nostoc</taxon>
    </lineage>
</organism>
<protein>
    <submittedName>
        <fullName evidence="1">Uncharacterized protein</fullName>
    </submittedName>
</protein>
<dbReference type="KEGG" id="nsh:GXM_05911"/>
<sequence>MGFYEIGNLKFAVSISPTSLRSRGSNFFHNYEHLQVETGNEI</sequence>